<feature type="binding site" evidence="3">
    <location>
        <position position="66"/>
    </location>
    <ligand>
        <name>substrate</name>
    </ligand>
</feature>
<sequence>MKKNNKKNYCTFYLIRHGETEWNIKGIVQGQKDSPLTEQGINQAKKAARLFKKIKFDEIFSSDLLRAKRTAEIIVLEREMAVKTSKLLRERLLGRFQGKAVMTMREELKKQLEKKGKLTHEERFKFRLEDGFETDEEAMGRFITFLRETAMAYPQKKVLIVTHGGMMRIFLTHLGFTTYEELPPGSIENAGYIILECDGVDFFIKEVKGVNKK</sequence>
<proteinExistence type="predicted"/>
<evidence type="ECO:0000256" key="2">
    <source>
        <dbReference type="PIRSR" id="PIRSR613078-1"/>
    </source>
</evidence>
<dbReference type="InterPro" id="IPR001345">
    <property type="entry name" value="PG/BPGM_mutase_AS"/>
</dbReference>
<dbReference type="Pfam" id="PF00300">
    <property type="entry name" value="His_Phos_1"/>
    <property type="match status" value="1"/>
</dbReference>
<dbReference type="EMBL" id="PEZT01000023">
    <property type="protein sequence ID" value="PIS08978.1"/>
    <property type="molecule type" value="Genomic_DNA"/>
</dbReference>
<dbReference type="InterPro" id="IPR029033">
    <property type="entry name" value="His_PPase_superfam"/>
</dbReference>
<dbReference type="PANTHER" id="PTHR46517:SF1">
    <property type="entry name" value="FRUCTOSE-2,6-BISPHOSPHATASE TIGAR"/>
    <property type="match status" value="1"/>
</dbReference>
<dbReference type="GO" id="GO:0004331">
    <property type="term" value="F:fructose-2,6-bisphosphate 2-phosphatase activity"/>
    <property type="evidence" value="ECO:0007669"/>
    <property type="project" value="TreeGrafter"/>
</dbReference>
<dbReference type="PROSITE" id="PS00175">
    <property type="entry name" value="PG_MUTASE"/>
    <property type="match status" value="1"/>
</dbReference>
<evidence type="ECO:0000313" key="5">
    <source>
        <dbReference type="Proteomes" id="UP000230093"/>
    </source>
</evidence>
<accession>A0A2H0WAP6</accession>
<dbReference type="SUPFAM" id="SSF53254">
    <property type="entry name" value="Phosphoglycerate mutase-like"/>
    <property type="match status" value="1"/>
</dbReference>
<dbReference type="CDD" id="cd07067">
    <property type="entry name" value="HP_PGM_like"/>
    <property type="match status" value="1"/>
</dbReference>
<keyword evidence="1" id="KW-0378">Hydrolase</keyword>
<evidence type="ECO:0000256" key="1">
    <source>
        <dbReference type="ARBA" id="ARBA00022801"/>
    </source>
</evidence>
<feature type="active site" description="Tele-phosphohistidine intermediate" evidence="2">
    <location>
        <position position="17"/>
    </location>
</feature>
<dbReference type="InterPro" id="IPR051695">
    <property type="entry name" value="Phosphoglycerate_Mutase"/>
</dbReference>
<organism evidence="4 5">
    <name type="scientific">Candidatus Beckwithbacteria bacterium CG10_big_fil_rev_8_21_14_0_10_34_10</name>
    <dbReference type="NCBI Taxonomy" id="1974495"/>
    <lineage>
        <taxon>Bacteria</taxon>
        <taxon>Candidatus Beckwithiibacteriota</taxon>
    </lineage>
</organism>
<gene>
    <name evidence="4" type="ORF">COT75_03890</name>
</gene>
<dbReference type="GO" id="GO:0043456">
    <property type="term" value="P:regulation of pentose-phosphate shunt"/>
    <property type="evidence" value="ECO:0007669"/>
    <property type="project" value="TreeGrafter"/>
</dbReference>
<dbReference type="PIRSF" id="PIRSF000709">
    <property type="entry name" value="6PFK_2-Ptase"/>
    <property type="match status" value="1"/>
</dbReference>
<dbReference type="AlphaFoldDB" id="A0A2H0WAP6"/>
<protein>
    <recommendedName>
        <fullName evidence="6">Histidine phosphatase family protein</fullName>
    </recommendedName>
</protein>
<dbReference type="Proteomes" id="UP000230093">
    <property type="component" value="Unassembled WGS sequence"/>
</dbReference>
<dbReference type="Gene3D" id="3.40.50.1240">
    <property type="entry name" value="Phosphoglycerate mutase-like"/>
    <property type="match status" value="1"/>
</dbReference>
<reference evidence="5" key="1">
    <citation type="submission" date="2017-09" db="EMBL/GenBank/DDBJ databases">
        <title>Depth-based differentiation of microbial function through sediment-hosted aquifers and enrichment of novel symbionts in the deep terrestrial subsurface.</title>
        <authorList>
            <person name="Probst A.J."/>
            <person name="Ladd B."/>
            <person name="Jarett J.K."/>
            <person name="Geller-Mcgrath D.E."/>
            <person name="Sieber C.M.K."/>
            <person name="Emerson J.B."/>
            <person name="Anantharaman K."/>
            <person name="Thomas B.C."/>
            <person name="Malmstrom R."/>
            <person name="Stieglmeier M."/>
            <person name="Klingl A."/>
            <person name="Woyke T."/>
            <person name="Ryan C.M."/>
            <person name="Banfield J.F."/>
        </authorList>
    </citation>
    <scope>NUCLEOTIDE SEQUENCE [LARGE SCALE GENOMIC DNA]</scope>
</reference>
<dbReference type="PANTHER" id="PTHR46517">
    <property type="entry name" value="FRUCTOSE-2,6-BISPHOSPHATASE TIGAR"/>
    <property type="match status" value="1"/>
</dbReference>
<dbReference type="GO" id="GO:0045820">
    <property type="term" value="P:negative regulation of glycolytic process"/>
    <property type="evidence" value="ECO:0007669"/>
    <property type="project" value="TreeGrafter"/>
</dbReference>
<comment type="caution">
    <text evidence="4">The sequence shown here is derived from an EMBL/GenBank/DDBJ whole genome shotgun (WGS) entry which is preliminary data.</text>
</comment>
<evidence type="ECO:0000256" key="3">
    <source>
        <dbReference type="PIRSR" id="PIRSR613078-2"/>
    </source>
</evidence>
<dbReference type="GO" id="GO:0005829">
    <property type="term" value="C:cytosol"/>
    <property type="evidence" value="ECO:0007669"/>
    <property type="project" value="TreeGrafter"/>
</dbReference>
<dbReference type="InterPro" id="IPR013078">
    <property type="entry name" value="His_Pase_superF_clade-1"/>
</dbReference>
<feature type="binding site" evidence="3">
    <location>
        <begin position="16"/>
        <end position="23"/>
    </location>
    <ligand>
        <name>substrate</name>
    </ligand>
</feature>
<dbReference type="SMART" id="SM00855">
    <property type="entry name" value="PGAM"/>
    <property type="match status" value="1"/>
</dbReference>
<feature type="active site" description="Proton donor/acceptor" evidence="2">
    <location>
        <position position="90"/>
    </location>
</feature>
<evidence type="ECO:0000313" key="4">
    <source>
        <dbReference type="EMBL" id="PIS08978.1"/>
    </source>
</evidence>
<name>A0A2H0WAP6_9BACT</name>
<evidence type="ECO:0008006" key="6">
    <source>
        <dbReference type="Google" id="ProtNLM"/>
    </source>
</evidence>